<feature type="region of interest" description="Disordered" evidence="1">
    <location>
        <begin position="611"/>
        <end position="635"/>
    </location>
</feature>
<keyword evidence="4" id="KW-1185">Reference proteome</keyword>
<dbReference type="AlphaFoldDB" id="A0A3D9LIT7"/>
<evidence type="ECO:0000259" key="2">
    <source>
        <dbReference type="Pfam" id="PF00391"/>
    </source>
</evidence>
<evidence type="ECO:0000313" key="4">
    <source>
        <dbReference type="Proteomes" id="UP000256727"/>
    </source>
</evidence>
<dbReference type="NCBIfam" id="NF006150">
    <property type="entry name" value="PRK08296.1-2"/>
    <property type="match status" value="1"/>
</dbReference>
<dbReference type="PANTHER" id="PTHR43615:SF1">
    <property type="entry name" value="PPDK_N DOMAIN-CONTAINING PROTEIN"/>
    <property type="match status" value="1"/>
</dbReference>
<dbReference type="InterPro" id="IPR051549">
    <property type="entry name" value="PEP_Utilizing_Enz"/>
</dbReference>
<evidence type="ECO:0000313" key="3">
    <source>
        <dbReference type="EMBL" id="REE04983.1"/>
    </source>
</evidence>
<dbReference type="NCBIfam" id="NF006153">
    <property type="entry name" value="PRK08296.1-5"/>
    <property type="match status" value="1"/>
</dbReference>
<dbReference type="Gene3D" id="3.50.30.10">
    <property type="entry name" value="Phosphohistidine domain"/>
    <property type="match status" value="1"/>
</dbReference>
<dbReference type="Pfam" id="PF00391">
    <property type="entry name" value="PEP-utilizers"/>
    <property type="match status" value="1"/>
</dbReference>
<organism evidence="3 4">
    <name type="scientific">Citricoccus muralis</name>
    <dbReference type="NCBI Taxonomy" id="169134"/>
    <lineage>
        <taxon>Bacteria</taxon>
        <taxon>Bacillati</taxon>
        <taxon>Actinomycetota</taxon>
        <taxon>Actinomycetes</taxon>
        <taxon>Micrococcales</taxon>
        <taxon>Micrococcaceae</taxon>
        <taxon>Citricoccus</taxon>
    </lineage>
</organism>
<dbReference type="EMBL" id="QREH01000001">
    <property type="protein sequence ID" value="REE04983.1"/>
    <property type="molecule type" value="Genomic_DNA"/>
</dbReference>
<dbReference type="PANTHER" id="PTHR43615">
    <property type="entry name" value="PHOSPHOENOLPYRUVATE SYNTHASE-RELATED"/>
    <property type="match status" value="1"/>
</dbReference>
<sequence>MTKTSFPKPSELPVPAGAEGWEKLYPYYLVFQDKLKAAEDEKFWFCDSQHWPTVFKPFETIGGEFAVKCLGQYNARHLMIPNANGIEFRVHLGYLYMSPIPVPEEEIAARVPEFQARVGHYFQNWDSMLEAWKTKVRGTIDEMETLRFAPLPDMVPMDDITSGKAKDGTEVLLENYDRLIQLAYQNWQYHFEFLNLGYIAYLDFFNYCKEVFPDIPDQSIATMVQGVDMELFRPDDELKQLARLAVELGLQDRFVRPDEPEATLAAIGAATGGQQWLDRWAQAQDPWFNFTVGNGFYSHDKYWNEHFELPLGYIADYIRRLDEGQTIMRPKEELIVEKDRIVEEYRELLDGDQLAAFDAKRTLAATAYPYVENHNFYIEHWTMGVFWRKIRELSRTLHGYGFWDHEDDLLYLGRNEVRDVLFDLATGWGVGAPDGPIGPHYWPEVIAERTALVNALKTARPAPALNTPPESITEPFTRMLWGITTEQVQSWLGAGEEGEDGVLKGMAASPGIVEGVARVIMDADDLAQIEQDEILVAPVTAPSWGPIFGKIKATVTDIGGMMSHAAIVCREYALPAVTGTGNASTTIVTGQRLRVDGTHGTVTILDGAGAAPVVEGPGAHSHAHGPAETGEPAHV</sequence>
<dbReference type="SUPFAM" id="SSF52009">
    <property type="entry name" value="Phosphohistidine domain"/>
    <property type="match status" value="1"/>
</dbReference>
<gene>
    <name evidence="3" type="ORF">C8E99_2841</name>
</gene>
<keyword evidence="3" id="KW-0670">Pyruvate</keyword>
<comment type="caution">
    <text evidence="3">The sequence shown here is derived from an EMBL/GenBank/DDBJ whole genome shotgun (WGS) entry which is preliminary data.</text>
</comment>
<evidence type="ECO:0000256" key="1">
    <source>
        <dbReference type="SAM" id="MobiDB-lite"/>
    </source>
</evidence>
<name>A0A3D9LIT7_9MICC</name>
<keyword evidence="3" id="KW-0808">Transferase</keyword>
<feature type="domain" description="PEP-utilising enzyme mobile" evidence="2">
    <location>
        <begin position="529"/>
        <end position="600"/>
    </location>
</feature>
<dbReference type="OrthoDB" id="9765468at2"/>
<dbReference type="Proteomes" id="UP000256727">
    <property type="component" value="Unassembled WGS sequence"/>
</dbReference>
<dbReference type="InterPro" id="IPR036637">
    <property type="entry name" value="Phosphohistidine_dom_sf"/>
</dbReference>
<dbReference type="InterPro" id="IPR008279">
    <property type="entry name" value="PEP-util_enz_mobile_dom"/>
</dbReference>
<protein>
    <submittedName>
        <fullName evidence="3">Pyruvate,water dikinase</fullName>
    </submittedName>
</protein>
<reference evidence="3 4" key="1">
    <citation type="submission" date="2018-07" db="EMBL/GenBank/DDBJ databases">
        <title>Sequencing the genomes of 1000 actinobacteria strains.</title>
        <authorList>
            <person name="Klenk H.-P."/>
        </authorList>
    </citation>
    <scope>NUCLEOTIDE SEQUENCE [LARGE SCALE GENOMIC DNA]</scope>
    <source>
        <strain evidence="3 4">DSM 14442</strain>
    </source>
</reference>
<keyword evidence="3" id="KW-0418">Kinase</keyword>
<dbReference type="RefSeq" id="WP_115932833.1">
    <property type="nucleotide sequence ID" value="NZ_QREH01000001.1"/>
</dbReference>
<accession>A0A3D9LIT7</accession>
<proteinExistence type="predicted"/>
<dbReference type="GO" id="GO:0016301">
    <property type="term" value="F:kinase activity"/>
    <property type="evidence" value="ECO:0007669"/>
    <property type="project" value="UniProtKB-KW"/>
</dbReference>